<dbReference type="AlphaFoldDB" id="A0A5D3DTY5"/>
<protein>
    <submittedName>
        <fullName evidence="10">Reverse transcriptase</fullName>
    </submittedName>
</protein>
<dbReference type="InterPro" id="IPR043502">
    <property type="entry name" value="DNA/RNA_pol_sf"/>
</dbReference>
<gene>
    <name evidence="10" type="ORF">E5676_scaffold1920G00180</name>
</gene>
<dbReference type="PANTHER" id="PTHR46148:SF60">
    <property type="entry name" value="CHROMO DOMAIN-CONTAINING PROTEIN"/>
    <property type="match status" value="1"/>
</dbReference>
<dbReference type="Pfam" id="PF24626">
    <property type="entry name" value="SH3_Tf2-1"/>
    <property type="match status" value="1"/>
</dbReference>
<dbReference type="GO" id="GO:0016787">
    <property type="term" value="F:hydrolase activity"/>
    <property type="evidence" value="ECO:0007669"/>
    <property type="project" value="UniProtKB-KW"/>
</dbReference>
<dbReference type="CDD" id="cd09274">
    <property type="entry name" value="RNase_HI_RT_Ty3"/>
    <property type="match status" value="1"/>
</dbReference>
<evidence type="ECO:0000256" key="5">
    <source>
        <dbReference type="ARBA" id="ARBA00022801"/>
    </source>
</evidence>
<reference evidence="10 11" key="1">
    <citation type="submission" date="2019-08" db="EMBL/GenBank/DDBJ databases">
        <title>Draft genome sequences of two oriental melons (Cucumis melo L. var makuwa).</title>
        <authorList>
            <person name="Kwon S.-Y."/>
        </authorList>
    </citation>
    <scope>NUCLEOTIDE SEQUENCE [LARGE SCALE GENOMIC DNA]</scope>
    <source>
        <strain evidence="11">cv. Chang Bougi</strain>
        <tissue evidence="10">Leaf</tissue>
    </source>
</reference>
<keyword evidence="4" id="KW-0255">Endonuclease</keyword>
<evidence type="ECO:0000256" key="2">
    <source>
        <dbReference type="ARBA" id="ARBA00022695"/>
    </source>
</evidence>
<accession>A0A5D3DTY5</accession>
<evidence type="ECO:0000256" key="1">
    <source>
        <dbReference type="ARBA" id="ARBA00022679"/>
    </source>
</evidence>
<evidence type="ECO:0000313" key="11">
    <source>
        <dbReference type="Proteomes" id="UP000321947"/>
    </source>
</evidence>
<feature type="region of interest" description="Disordered" evidence="7">
    <location>
        <begin position="565"/>
        <end position="588"/>
    </location>
</feature>
<dbReference type="GO" id="GO:0004519">
    <property type="term" value="F:endonuclease activity"/>
    <property type="evidence" value="ECO:0007669"/>
    <property type="project" value="UniProtKB-KW"/>
</dbReference>
<dbReference type="InterPro" id="IPR056924">
    <property type="entry name" value="SH3_Tf2-1"/>
</dbReference>
<keyword evidence="2" id="KW-0548">Nucleotidyltransferase</keyword>
<dbReference type="Pfam" id="PF17917">
    <property type="entry name" value="RT_RNaseH"/>
    <property type="match status" value="1"/>
</dbReference>
<name>A0A5D3DTY5_CUCMM</name>
<evidence type="ECO:0000256" key="3">
    <source>
        <dbReference type="ARBA" id="ARBA00022722"/>
    </source>
</evidence>
<organism evidence="10 11">
    <name type="scientific">Cucumis melo var. makuwa</name>
    <name type="common">Oriental melon</name>
    <dbReference type="NCBI Taxonomy" id="1194695"/>
    <lineage>
        <taxon>Eukaryota</taxon>
        <taxon>Viridiplantae</taxon>
        <taxon>Streptophyta</taxon>
        <taxon>Embryophyta</taxon>
        <taxon>Tracheophyta</taxon>
        <taxon>Spermatophyta</taxon>
        <taxon>Magnoliopsida</taxon>
        <taxon>eudicotyledons</taxon>
        <taxon>Gunneridae</taxon>
        <taxon>Pentapetalae</taxon>
        <taxon>rosids</taxon>
        <taxon>fabids</taxon>
        <taxon>Cucurbitales</taxon>
        <taxon>Cucurbitaceae</taxon>
        <taxon>Benincaseae</taxon>
        <taxon>Cucumis</taxon>
    </lineage>
</organism>
<sequence>MSCVLMQQGKVVAYASRQLKSHEQNYPTHDLEFAAVVFALKIWRHYLYGEKIHIFTHHKSQKYFFTHKELNMRQRRWLVLVKDYDSKILYHLGKANVVADVLSRKLVQQTLRQRIIVAQLNDPYLVEKHRLVEAGQAEEFSISSDGGLMFERQLCIPADSAVRTELLTKAHSSPFSMHPGSTKTEANTFVATLECARVEVVEYFDGLHYRTVWDSEGLYGDLGCRQTHERCSFHIKVLESTLACLGHEPTIGITPFEALYSRCCRSPVCWGEVGEQRMLGPELVQITNVAIQKIRACMLTTQSRQKSYADERCKDLEFDVGDVVFLKVAPMKGVLRFEKKGKLSPRFVGPFVILERIGPIAYRLALPLAFYVVHDVFHVSMLRKYVTDPIHVVDIKPLHINEKLSCEEQPAEILARKVKMLLCPSIVERRKPPHRSIIVCFRRVVEPSPSVFACTIVAFPFDSRCKSSDRLERLRRAAFILLLPHRERLRRETFDDCKRKPSTAVASTQYIRRRSFDTVPSTAARFDDSSFDDDHRLAPFIPSTTAVSPPRLFRFDESSFDYNRRVSSDDNRLTTTPASPHSSTTTQP</sequence>
<keyword evidence="6 10" id="KW-0695">RNA-directed DNA polymerase</keyword>
<keyword evidence="5" id="KW-0378">Hydrolase</keyword>
<dbReference type="PANTHER" id="PTHR46148">
    <property type="entry name" value="CHROMO DOMAIN-CONTAINING PROTEIN"/>
    <property type="match status" value="1"/>
</dbReference>
<evidence type="ECO:0000256" key="4">
    <source>
        <dbReference type="ARBA" id="ARBA00022759"/>
    </source>
</evidence>
<dbReference type="EMBL" id="SSTD01003014">
    <property type="protein sequence ID" value="TYK27141.1"/>
    <property type="molecule type" value="Genomic_DNA"/>
</dbReference>
<feature type="domain" description="Reverse transcriptase RNase H-like" evidence="8">
    <location>
        <begin position="2"/>
        <end position="84"/>
    </location>
</feature>
<dbReference type="GO" id="GO:0003964">
    <property type="term" value="F:RNA-directed DNA polymerase activity"/>
    <property type="evidence" value="ECO:0007669"/>
    <property type="project" value="UniProtKB-KW"/>
</dbReference>
<proteinExistence type="predicted"/>
<dbReference type="Proteomes" id="UP000321947">
    <property type="component" value="Unassembled WGS sequence"/>
</dbReference>
<dbReference type="InterPro" id="IPR041373">
    <property type="entry name" value="RT_RNaseH"/>
</dbReference>
<evidence type="ECO:0000313" key="10">
    <source>
        <dbReference type="EMBL" id="TYK27141.1"/>
    </source>
</evidence>
<evidence type="ECO:0000256" key="6">
    <source>
        <dbReference type="ARBA" id="ARBA00022918"/>
    </source>
</evidence>
<evidence type="ECO:0000259" key="9">
    <source>
        <dbReference type="Pfam" id="PF24626"/>
    </source>
</evidence>
<keyword evidence="1" id="KW-0808">Transferase</keyword>
<comment type="caution">
    <text evidence="10">The sequence shown here is derived from an EMBL/GenBank/DDBJ whole genome shotgun (WGS) entry which is preliminary data.</text>
</comment>
<dbReference type="Gene3D" id="3.10.20.370">
    <property type="match status" value="1"/>
</dbReference>
<feature type="compositionally biased region" description="Low complexity" evidence="7">
    <location>
        <begin position="574"/>
        <end position="588"/>
    </location>
</feature>
<evidence type="ECO:0000256" key="7">
    <source>
        <dbReference type="SAM" id="MobiDB-lite"/>
    </source>
</evidence>
<evidence type="ECO:0000259" key="8">
    <source>
        <dbReference type="Pfam" id="PF17917"/>
    </source>
</evidence>
<dbReference type="SUPFAM" id="SSF56672">
    <property type="entry name" value="DNA/RNA polymerases"/>
    <property type="match status" value="1"/>
</dbReference>
<feature type="domain" description="Tf2-1-like SH3-like" evidence="9">
    <location>
        <begin position="321"/>
        <end position="386"/>
    </location>
</feature>
<keyword evidence="3" id="KW-0540">Nuclease</keyword>